<evidence type="ECO:0000256" key="2">
    <source>
        <dbReference type="ARBA" id="ARBA00004496"/>
    </source>
</evidence>
<keyword evidence="8" id="KW-0472">Membrane</keyword>
<evidence type="ECO:0000256" key="8">
    <source>
        <dbReference type="ARBA" id="ARBA00023136"/>
    </source>
</evidence>
<dbReference type="AlphaFoldDB" id="A0A0E9NKR0"/>
<dbReference type="InterPro" id="IPR028662">
    <property type="entry name" value="SNX8/Mvp1"/>
</dbReference>
<dbReference type="Pfam" id="PF00787">
    <property type="entry name" value="PX"/>
    <property type="match status" value="1"/>
</dbReference>
<keyword evidence="12" id="KW-1185">Reference proteome</keyword>
<dbReference type="EMBL" id="BACD03000028">
    <property type="protein sequence ID" value="GAO49995.1"/>
    <property type="molecule type" value="Genomic_DNA"/>
</dbReference>
<dbReference type="STRING" id="698492.A0A0E9NKR0"/>
<proteinExistence type="inferred from homology"/>
<dbReference type="SUPFAM" id="SSF64268">
    <property type="entry name" value="PX domain"/>
    <property type="match status" value="1"/>
</dbReference>
<dbReference type="Gene3D" id="1.10.238.10">
    <property type="entry name" value="EF-hand"/>
    <property type="match status" value="1"/>
</dbReference>
<dbReference type="SMART" id="SM00312">
    <property type="entry name" value="PX"/>
    <property type="match status" value="1"/>
</dbReference>
<reference evidence="11 12" key="1">
    <citation type="journal article" date="2011" name="J. Gen. Appl. Microbiol.">
        <title>Draft genome sequencing of the enigmatic yeast Saitoella complicata.</title>
        <authorList>
            <person name="Nishida H."/>
            <person name="Hamamoto M."/>
            <person name="Sugiyama J."/>
        </authorList>
    </citation>
    <scope>NUCLEOTIDE SEQUENCE [LARGE SCALE GENOMIC DNA]</scope>
    <source>
        <strain evidence="11 12">NRRL Y-17804</strain>
    </source>
</reference>
<dbReference type="GO" id="GO:0005768">
    <property type="term" value="C:endosome"/>
    <property type="evidence" value="ECO:0007669"/>
    <property type="project" value="TreeGrafter"/>
</dbReference>
<evidence type="ECO:0000313" key="11">
    <source>
        <dbReference type="EMBL" id="GAO49995.1"/>
    </source>
</evidence>
<dbReference type="GO" id="GO:0042147">
    <property type="term" value="P:retrograde transport, endosome to Golgi"/>
    <property type="evidence" value="ECO:0007669"/>
    <property type="project" value="InterPro"/>
</dbReference>
<evidence type="ECO:0000256" key="7">
    <source>
        <dbReference type="ARBA" id="ARBA00022927"/>
    </source>
</evidence>
<dbReference type="GO" id="GO:0005829">
    <property type="term" value="C:cytosol"/>
    <property type="evidence" value="ECO:0007669"/>
    <property type="project" value="GOC"/>
</dbReference>
<feature type="compositionally biased region" description="Basic residues" evidence="9">
    <location>
        <begin position="17"/>
        <end position="27"/>
    </location>
</feature>
<dbReference type="GO" id="GO:0006623">
    <property type="term" value="P:protein targeting to vacuole"/>
    <property type="evidence" value="ECO:0007669"/>
    <property type="project" value="TreeGrafter"/>
</dbReference>
<evidence type="ECO:0000256" key="6">
    <source>
        <dbReference type="ARBA" id="ARBA00022490"/>
    </source>
</evidence>
<evidence type="ECO:0000256" key="3">
    <source>
        <dbReference type="ARBA" id="ARBA00010883"/>
    </source>
</evidence>
<keyword evidence="5" id="KW-0813">Transport</keyword>
<dbReference type="Pfam" id="PF19566">
    <property type="entry name" value="Snx8_BAR_dom"/>
    <property type="match status" value="1"/>
</dbReference>
<accession>A0A0E9NKR0</accession>
<comment type="caution">
    <text evidence="11">The sequence shown here is derived from an EMBL/GenBank/DDBJ whole genome shotgun (WGS) entry which is preliminary data.</text>
</comment>
<evidence type="ECO:0000259" key="10">
    <source>
        <dbReference type="PROSITE" id="PS50195"/>
    </source>
</evidence>
<dbReference type="InterPro" id="IPR001683">
    <property type="entry name" value="PX_dom"/>
</dbReference>
<dbReference type="GO" id="GO:0032266">
    <property type="term" value="F:phosphatidylinositol-3-phosphate binding"/>
    <property type="evidence" value="ECO:0007669"/>
    <property type="project" value="TreeGrafter"/>
</dbReference>
<dbReference type="InterPro" id="IPR045734">
    <property type="entry name" value="Snx8_BAR_dom"/>
</dbReference>
<dbReference type="InterPro" id="IPR011992">
    <property type="entry name" value="EF-hand-dom_pair"/>
</dbReference>
<gene>
    <name evidence="11" type="ORF">G7K_4130-t1</name>
</gene>
<reference evidence="11 12" key="3">
    <citation type="journal article" date="2015" name="Genome Announc.">
        <title>Draft Genome Sequence of the Archiascomycetous Yeast Saitoella complicata.</title>
        <authorList>
            <person name="Yamauchi K."/>
            <person name="Kondo S."/>
            <person name="Hamamoto M."/>
            <person name="Takahashi Y."/>
            <person name="Ogura Y."/>
            <person name="Hayashi T."/>
            <person name="Nishida H."/>
        </authorList>
    </citation>
    <scope>NUCLEOTIDE SEQUENCE [LARGE SCALE GENOMIC DNA]</scope>
    <source>
        <strain evidence="11 12">NRRL Y-17804</strain>
    </source>
</reference>
<dbReference type="Gene3D" id="3.30.1520.10">
    <property type="entry name" value="Phox-like domain"/>
    <property type="match status" value="1"/>
</dbReference>
<dbReference type="PANTHER" id="PTHR47554:SF1">
    <property type="entry name" value="SORTING NEXIN MVP1"/>
    <property type="match status" value="1"/>
</dbReference>
<sequence>MITSRTNQRWIEDSRGHRACPTHHQHAHSINPSTTTRSMTSALFGDDDGHRAPSSLFGSSADEHDPWGLPVPKSRKRRHVGSLLDGVTLPDIYEQAYVAANPRPSGILPLSSLRTILDSSHLAPHVLNKLLTLVLPDDGEIGRGEFVVAMALVGLAQEGEDVTLDGVHERRKDLPIPKLDLLKPTPPEPEAKPIPETGVSATLIPDRPTSARPPRTPAPIDNPEHNPFSSSLPNDPLVPPVAPAILQAPPLTSSESQHFVRPLSQPREEEHGEADPWGGNSPGAILSTHHTTTHAAPPPPPIAASTWTSTHDTTPSIQIQTVPEKEGLPLFKHVNYTITHHPRNQPATTVTRRYSDFTWLLSTLTRRYPFRLIPLMPPKRLAVNGHYLSADAAFLERRRRGLKRFLEGVVGHPVLGRDVLVGVFLSVPVEIGVWRKQASVTVQEEFEGIDTIPEGLAEGSPANLDEVVERVRTALKVQGQTWIGMCALLERLARRQEGFAMDLFRVSLSLGALVDDSSASICPTPNCQACPTTNTGLSLVSKHLQHAQGLLEDESRAWDDGVLEDLKRQRDKVVGMREMFERWEKGSGDDVAKLEKRIRTSEGKIANLRLKEGKEGEITKLGQGIIQDKATIAQLMTRRVLIRQCLLDEIVYFHKSQTHVGRLWQGFAAELVKYGELGAENWRRMDAGVQGVFLIDAGDFA</sequence>
<evidence type="ECO:0000313" key="12">
    <source>
        <dbReference type="Proteomes" id="UP000033140"/>
    </source>
</evidence>
<feature type="region of interest" description="Disordered" evidence="9">
    <location>
        <begin position="1"/>
        <end position="73"/>
    </location>
</feature>
<evidence type="ECO:0000256" key="4">
    <source>
        <dbReference type="ARBA" id="ARBA00014268"/>
    </source>
</evidence>
<name>A0A0E9NKR0_SAICN</name>
<dbReference type="PANTHER" id="PTHR47554">
    <property type="entry name" value="SORTING NEXIN MVP1"/>
    <property type="match status" value="1"/>
</dbReference>
<feature type="compositionally biased region" description="Polar residues" evidence="9">
    <location>
        <begin position="28"/>
        <end position="41"/>
    </location>
</feature>
<keyword evidence="7" id="KW-0653">Protein transport</keyword>
<evidence type="ECO:0000256" key="9">
    <source>
        <dbReference type="SAM" id="MobiDB-lite"/>
    </source>
</evidence>
<dbReference type="OMA" id="SSPWDMP"/>
<evidence type="ECO:0000256" key="1">
    <source>
        <dbReference type="ARBA" id="ARBA00004287"/>
    </source>
</evidence>
<dbReference type="GO" id="GO:0016020">
    <property type="term" value="C:membrane"/>
    <property type="evidence" value="ECO:0007669"/>
    <property type="project" value="UniProtKB-SubCell"/>
</dbReference>
<organism evidence="11 12">
    <name type="scientific">Saitoella complicata (strain BCRC 22490 / CBS 7301 / JCM 7358 / NBRC 10748 / NRRL Y-17804)</name>
    <dbReference type="NCBI Taxonomy" id="698492"/>
    <lineage>
        <taxon>Eukaryota</taxon>
        <taxon>Fungi</taxon>
        <taxon>Dikarya</taxon>
        <taxon>Ascomycota</taxon>
        <taxon>Taphrinomycotina</taxon>
        <taxon>Taphrinomycotina incertae sedis</taxon>
        <taxon>Saitoella</taxon>
    </lineage>
</organism>
<comment type="similarity">
    <text evidence="3">Belongs to the sorting nexin family.</text>
</comment>
<dbReference type="SUPFAM" id="SSF47473">
    <property type="entry name" value="EF-hand"/>
    <property type="match status" value="1"/>
</dbReference>
<dbReference type="Proteomes" id="UP000033140">
    <property type="component" value="Unassembled WGS sequence"/>
</dbReference>
<comment type="subcellular location">
    <subcellularLocation>
        <location evidence="2">Cytoplasm</location>
    </subcellularLocation>
    <subcellularLocation>
        <location evidence="1">Membrane</location>
        <topology evidence="1">Peripheral membrane protein</topology>
        <orientation evidence="1">Cytoplasmic side</orientation>
    </subcellularLocation>
</comment>
<protein>
    <recommendedName>
        <fullName evidence="4">Sorting nexin MVP1</fullName>
    </recommendedName>
</protein>
<dbReference type="PROSITE" id="PS50195">
    <property type="entry name" value="PX"/>
    <property type="match status" value="1"/>
</dbReference>
<reference evidence="11 12" key="2">
    <citation type="journal article" date="2014" name="J. Gen. Appl. Microbiol.">
        <title>The early diverging ascomycetous budding yeast Saitoella complicata has three histone deacetylases belonging to the Clr6, Hos2, and Rpd3 lineages.</title>
        <authorList>
            <person name="Nishida H."/>
            <person name="Matsumoto T."/>
            <person name="Kondo S."/>
            <person name="Hamamoto M."/>
            <person name="Yoshikawa H."/>
        </authorList>
    </citation>
    <scope>NUCLEOTIDE SEQUENCE [LARGE SCALE GENOMIC DNA]</scope>
    <source>
        <strain evidence="11 12">NRRL Y-17804</strain>
    </source>
</reference>
<feature type="region of interest" description="Disordered" evidence="9">
    <location>
        <begin position="177"/>
        <end position="315"/>
    </location>
</feature>
<evidence type="ECO:0000256" key="5">
    <source>
        <dbReference type="ARBA" id="ARBA00022448"/>
    </source>
</evidence>
<feature type="domain" description="PX" evidence="10">
    <location>
        <begin position="314"/>
        <end position="431"/>
    </location>
</feature>
<keyword evidence="6" id="KW-0963">Cytoplasm</keyword>
<dbReference type="InterPro" id="IPR036871">
    <property type="entry name" value="PX_dom_sf"/>
</dbReference>